<dbReference type="InterPro" id="IPR050961">
    <property type="entry name" value="BolA/IbaG_stress_morph_reg"/>
</dbReference>
<sequence>MFPTPDLVKSYIAAGLECSHLEVEGDGQHFKAVIVSAAFAGKRPIQRHQIVYAALGDRMREEIHALSMKTLTPEEFAA</sequence>
<evidence type="ECO:0000313" key="3">
    <source>
        <dbReference type="EMBL" id="AMP02988.1"/>
    </source>
</evidence>
<gene>
    <name evidence="3" type="ORF">CPter91_0593</name>
</gene>
<dbReference type="AlphaFoldDB" id="A0A127PYX1"/>
<dbReference type="Proteomes" id="UP000074561">
    <property type="component" value="Chromosome"/>
</dbReference>
<evidence type="ECO:0000313" key="4">
    <source>
        <dbReference type="Proteomes" id="UP000074561"/>
    </source>
</evidence>
<evidence type="ECO:0000256" key="1">
    <source>
        <dbReference type="ARBA" id="ARBA00005578"/>
    </source>
</evidence>
<dbReference type="PATRIC" id="fig|279113.9.peg.598"/>
<protein>
    <submittedName>
        <fullName evidence="3">BolA superfamily transcriptional regulator</fullName>
    </submittedName>
</protein>
<dbReference type="Gene3D" id="3.30.300.90">
    <property type="entry name" value="BolA-like"/>
    <property type="match status" value="1"/>
</dbReference>
<proteinExistence type="inferred from homology"/>
<dbReference type="KEGG" id="cpra:CPter91_0593"/>
<dbReference type="EMBL" id="CP013234">
    <property type="protein sequence ID" value="AMP02988.1"/>
    <property type="molecule type" value="Genomic_DNA"/>
</dbReference>
<dbReference type="PANTHER" id="PTHR46229">
    <property type="entry name" value="BOLA TRANSCRIPTION REGULATOR"/>
    <property type="match status" value="1"/>
</dbReference>
<dbReference type="Pfam" id="PF01722">
    <property type="entry name" value="BolA"/>
    <property type="match status" value="1"/>
</dbReference>
<dbReference type="RefSeq" id="WP_061936609.1">
    <property type="nucleotide sequence ID" value="NZ_CP013234.1"/>
</dbReference>
<dbReference type="OrthoDB" id="9801469at2"/>
<dbReference type="InterPro" id="IPR002634">
    <property type="entry name" value="BolA"/>
</dbReference>
<accession>A0A127PYX1</accession>
<comment type="similarity">
    <text evidence="1 2">Belongs to the BolA/IbaG family.</text>
</comment>
<dbReference type="InterPro" id="IPR036065">
    <property type="entry name" value="BolA-like_sf"/>
</dbReference>
<reference evidence="3 4" key="1">
    <citation type="submission" date="2015-11" db="EMBL/GenBank/DDBJ databases">
        <title>Exploring the genomic traits of fungus-feeding bacterial genus Collimonas.</title>
        <authorList>
            <person name="Song C."/>
            <person name="Schmidt R."/>
            <person name="de Jager V."/>
            <person name="Krzyzanowska D."/>
            <person name="Jongedijk E."/>
            <person name="Cankar K."/>
            <person name="Beekwilder J."/>
            <person name="van Veen A."/>
            <person name="de Boer W."/>
            <person name="van Veen J.A."/>
            <person name="Garbeva P."/>
        </authorList>
    </citation>
    <scope>NUCLEOTIDE SEQUENCE [LARGE SCALE GENOMIC DNA]</scope>
    <source>
        <strain evidence="3 4">Ter91</strain>
    </source>
</reference>
<dbReference type="STRING" id="279113.CPter91_0593"/>
<evidence type="ECO:0000256" key="2">
    <source>
        <dbReference type="RuleBase" id="RU003860"/>
    </source>
</evidence>
<organism evidence="3 4">
    <name type="scientific">Collimonas pratensis</name>
    <dbReference type="NCBI Taxonomy" id="279113"/>
    <lineage>
        <taxon>Bacteria</taxon>
        <taxon>Pseudomonadati</taxon>
        <taxon>Pseudomonadota</taxon>
        <taxon>Betaproteobacteria</taxon>
        <taxon>Burkholderiales</taxon>
        <taxon>Oxalobacteraceae</taxon>
        <taxon>Collimonas</taxon>
    </lineage>
</organism>
<dbReference type="PANTHER" id="PTHR46229:SF2">
    <property type="entry name" value="BOLA-LIKE PROTEIN 1"/>
    <property type="match status" value="1"/>
</dbReference>
<name>A0A127PYX1_9BURK</name>
<dbReference type="PIRSF" id="PIRSF003113">
    <property type="entry name" value="BolA"/>
    <property type="match status" value="1"/>
</dbReference>
<dbReference type="SUPFAM" id="SSF82657">
    <property type="entry name" value="BolA-like"/>
    <property type="match status" value="1"/>
</dbReference>